<keyword evidence="2" id="KW-0964">Secreted</keyword>
<feature type="domain" description="C1q" evidence="5">
    <location>
        <begin position="92"/>
        <end position="219"/>
    </location>
</feature>
<feature type="signal peptide" evidence="4">
    <location>
        <begin position="1"/>
        <end position="26"/>
    </location>
</feature>
<reference evidence="6 7" key="1">
    <citation type="submission" date="2020-06" db="EMBL/GenBank/DDBJ databases">
        <authorList>
            <person name="Li R."/>
            <person name="Bekaert M."/>
        </authorList>
    </citation>
    <scope>NUCLEOTIDE SEQUENCE [LARGE SCALE GENOMIC DNA]</scope>
    <source>
        <strain evidence="7">wild</strain>
    </source>
</reference>
<dbReference type="InterPro" id="IPR050822">
    <property type="entry name" value="Cerebellin_Synaptic_Org"/>
</dbReference>
<dbReference type="Proteomes" id="UP000507470">
    <property type="component" value="Unassembled WGS sequence"/>
</dbReference>
<gene>
    <name evidence="6" type="ORF">MCOR_40482</name>
</gene>
<dbReference type="GO" id="GO:0005576">
    <property type="term" value="C:extracellular region"/>
    <property type="evidence" value="ECO:0007669"/>
    <property type="project" value="UniProtKB-SubCell"/>
</dbReference>
<evidence type="ECO:0000256" key="2">
    <source>
        <dbReference type="ARBA" id="ARBA00022525"/>
    </source>
</evidence>
<proteinExistence type="predicted"/>
<name>A0A6J8DIW7_MYTCO</name>
<accession>A0A6J8DIW7</accession>
<dbReference type="InterPro" id="IPR008983">
    <property type="entry name" value="Tumour_necrosis_fac-like_dom"/>
</dbReference>
<dbReference type="Pfam" id="PF00386">
    <property type="entry name" value="C1q"/>
    <property type="match status" value="1"/>
</dbReference>
<dbReference type="PANTHER" id="PTHR22923:SF116">
    <property type="entry name" value="C1Q DOMAIN-CONTAINING PROTEIN"/>
    <property type="match status" value="1"/>
</dbReference>
<dbReference type="SUPFAM" id="SSF49842">
    <property type="entry name" value="TNF-like"/>
    <property type="match status" value="1"/>
</dbReference>
<dbReference type="Gene3D" id="2.60.120.40">
    <property type="match status" value="1"/>
</dbReference>
<evidence type="ECO:0000256" key="3">
    <source>
        <dbReference type="ARBA" id="ARBA00022729"/>
    </source>
</evidence>
<protein>
    <submittedName>
        <fullName evidence="6">C1QL</fullName>
    </submittedName>
</protein>
<evidence type="ECO:0000313" key="6">
    <source>
        <dbReference type="EMBL" id="CAC5406970.1"/>
    </source>
</evidence>
<feature type="chain" id="PRO_5026724541" evidence="4">
    <location>
        <begin position="27"/>
        <end position="219"/>
    </location>
</feature>
<evidence type="ECO:0000256" key="4">
    <source>
        <dbReference type="SAM" id="SignalP"/>
    </source>
</evidence>
<keyword evidence="7" id="KW-1185">Reference proteome</keyword>
<dbReference type="SMART" id="SM00110">
    <property type="entry name" value="C1Q"/>
    <property type="match status" value="1"/>
</dbReference>
<evidence type="ECO:0000256" key="1">
    <source>
        <dbReference type="ARBA" id="ARBA00004613"/>
    </source>
</evidence>
<dbReference type="PROSITE" id="PS50871">
    <property type="entry name" value="C1Q"/>
    <property type="match status" value="1"/>
</dbReference>
<keyword evidence="3 4" id="KW-0732">Signal</keyword>
<dbReference type="InterPro" id="IPR001073">
    <property type="entry name" value="C1q_dom"/>
</dbReference>
<dbReference type="OrthoDB" id="6058225at2759"/>
<evidence type="ECO:0000259" key="5">
    <source>
        <dbReference type="PROSITE" id="PS50871"/>
    </source>
</evidence>
<organism evidence="6 7">
    <name type="scientific">Mytilus coruscus</name>
    <name type="common">Sea mussel</name>
    <dbReference type="NCBI Taxonomy" id="42192"/>
    <lineage>
        <taxon>Eukaryota</taxon>
        <taxon>Metazoa</taxon>
        <taxon>Spiralia</taxon>
        <taxon>Lophotrochozoa</taxon>
        <taxon>Mollusca</taxon>
        <taxon>Bivalvia</taxon>
        <taxon>Autobranchia</taxon>
        <taxon>Pteriomorphia</taxon>
        <taxon>Mytilida</taxon>
        <taxon>Mytiloidea</taxon>
        <taxon>Mytilidae</taxon>
        <taxon>Mytilinae</taxon>
        <taxon>Mytilus</taxon>
    </lineage>
</organism>
<dbReference type="PRINTS" id="PR00007">
    <property type="entry name" value="COMPLEMNTC1Q"/>
</dbReference>
<dbReference type="AlphaFoldDB" id="A0A6J8DIW7"/>
<evidence type="ECO:0000313" key="7">
    <source>
        <dbReference type="Proteomes" id="UP000507470"/>
    </source>
</evidence>
<dbReference type="EMBL" id="CACVKT020007265">
    <property type="protein sequence ID" value="CAC5406970.1"/>
    <property type="molecule type" value="Genomic_DNA"/>
</dbReference>
<dbReference type="PANTHER" id="PTHR22923">
    <property type="entry name" value="CEREBELLIN-RELATED"/>
    <property type="match status" value="1"/>
</dbReference>
<sequence>MAKFLTFSYFEFLSILLIWFLGYSAGNDVDNSTVQIPLLDIQHVPLVALFDTTNLNKVLTTYINDTVEKTTKDKISNMKNDLLKDINNDLVRADERPAFSASRTSSKTLGLNEVLTFDKVWLNIGNGYEPSTGVFTVPKDGIYFISNTVMSTKGKFLHCHLWKNNESNVGSFGTDYSSGTLNTVMALRIRDKIYIKHDVYNNESIYGGHWSMFSGFLIN</sequence>
<comment type="subcellular location">
    <subcellularLocation>
        <location evidence="1">Secreted</location>
    </subcellularLocation>
</comment>